<evidence type="ECO:0000313" key="4">
    <source>
        <dbReference type="EMBL" id="HIT42022.1"/>
    </source>
</evidence>
<accession>A0A9D1GK93</accession>
<dbReference type="InterPro" id="IPR051257">
    <property type="entry name" value="Diverse_CBS-Domain"/>
</dbReference>
<dbReference type="PANTHER" id="PTHR43080:SF2">
    <property type="entry name" value="CBS DOMAIN-CONTAINING PROTEIN"/>
    <property type="match status" value="1"/>
</dbReference>
<dbReference type="InterPro" id="IPR000644">
    <property type="entry name" value="CBS_dom"/>
</dbReference>
<evidence type="ECO:0000256" key="2">
    <source>
        <dbReference type="PROSITE-ProRule" id="PRU00703"/>
    </source>
</evidence>
<evidence type="ECO:0000256" key="1">
    <source>
        <dbReference type="ARBA" id="ARBA00023122"/>
    </source>
</evidence>
<organism evidence="4 5">
    <name type="scientific">Candidatus Caccovicinus merdipullorum</name>
    <dbReference type="NCBI Taxonomy" id="2840724"/>
    <lineage>
        <taxon>Bacteria</taxon>
        <taxon>Bacillati</taxon>
        <taxon>Bacillota</taxon>
        <taxon>Clostridia</taxon>
        <taxon>Eubacteriales</taxon>
        <taxon>Candidatus Caccovicinus</taxon>
    </lineage>
</organism>
<sequence>MNLFQLLTTKNETMYLLEDMDLSSAMDKLRASGYTAVPVIRDDGTYAGTVSEGDFLRAFIDGKDTDSQGDSLPLKSIVRTDRNPSVKIDVDISQVFAEALNQNFVPVVDDRNMFIGIVTRKQVMSCILEKLKELI</sequence>
<gene>
    <name evidence="4" type="ORF">IAB60_08010</name>
</gene>
<evidence type="ECO:0000313" key="5">
    <source>
        <dbReference type="Proteomes" id="UP000886860"/>
    </source>
</evidence>
<dbReference type="Pfam" id="PF00571">
    <property type="entry name" value="CBS"/>
    <property type="match status" value="2"/>
</dbReference>
<dbReference type="Proteomes" id="UP000886860">
    <property type="component" value="Unassembled WGS sequence"/>
</dbReference>
<dbReference type="InterPro" id="IPR046342">
    <property type="entry name" value="CBS_dom_sf"/>
</dbReference>
<name>A0A9D1GK93_9FIRM</name>
<comment type="caution">
    <text evidence="4">The sequence shown here is derived from an EMBL/GenBank/DDBJ whole genome shotgun (WGS) entry which is preliminary data.</text>
</comment>
<keyword evidence="1 2" id="KW-0129">CBS domain</keyword>
<protein>
    <submittedName>
        <fullName evidence="4">CBS domain-containing protein</fullName>
    </submittedName>
</protein>
<feature type="domain" description="CBS" evidence="3">
    <location>
        <begin position="7"/>
        <end position="65"/>
    </location>
</feature>
<dbReference type="Gene3D" id="3.10.580.10">
    <property type="entry name" value="CBS-domain"/>
    <property type="match status" value="1"/>
</dbReference>
<evidence type="ECO:0000259" key="3">
    <source>
        <dbReference type="PROSITE" id="PS51371"/>
    </source>
</evidence>
<dbReference type="EMBL" id="DVKS01000139">
    <property type="protein sequence ID" value="HIT42022.1"/>
    <property type="molecule type" value="Genomic_DNA"/>
</dbReference>
<dbReference type="PROSITE" id="PS51371">
    <property type="entry name" value="CBS"/>
    <property type="match status" value="1"/>
</dbReference>
<reference evidence="4" key="2">
    <citation type="journal article" date="2021" name="PeerJ">
        <title>Extensive microbial diversity within the chicken gut microbiome revealed by metagenomics and culture.</title>
        <authorList>
            <person name="Gilroy R."/>
            <person name="Ravi A."/>
            <person name="Getino M."/>
            <person name="Pursley I."/>
            <person name="Horton D.L."/>
            <person name="Alikhan N.F."/>
            <person name="Baker D."/>
            <person name="Gharbi K."/>
            <person name="Hall N."/>
            <person name="Watson M."/>
            <person name="Adriaenssens E.M."/>
            <person name="Foster-Nyarko E."/>
            <person name="Jarju S."/>
            <person name="Secka A."/>
            <person name="Antonio M."/>
            <person name="Oren A."/>
            <person name="Chaudhuri R.R."/>
            <person name="La Ragione R."/>
            <person name="Hildebrand F."/>
            <person name="Pallen M.J."/>
        </authorList>
    </citation>
    <scope>NUCLEOTIDE SEQUENCE</scope>
    <source>
        <strain evidence="4">CHK123-3438</strain>
    </source>
</reference>
<dbReference type="AlphaFoldDB" id="A0A9D1GK93"/>
<dbReference type="PANTHER" id="PTHR43080">
    <property type="entry name" value="CBS DOMAIN-CONTAINING PROTEIN CBSX3, MITOCHONDRIAL"/>
    <property type="match status" value="1"/>
</dbReference>
<reference evidence="4" key="1">
    <citation type="submission" date="2020-10" db="EMBL/GenBank/DDBJ databases">
        <authorList>
            <person name="Gilroy R."/>
        </authorList>
    </citation>
    <scope>NUCLEOTIDE SEQUENCE</scope>
    <source>
        <strain evidence="4">CHK123-3438</strain>
    </source>
</reference>
<proteinExistence type="predicted"/>
<dbReference type="SUPFAM" id="SSF54631">
    <property type="entry name" value="CBS-domain pair"/>
    <property type="match status" value="1"/>
</dbReference>